<dbReference type="AlphaFoldDB" id="A0A0F9RBR1"/>
<accession>A0A0F9RBR1</accession>
<sequence length="187" mass="22080">MRVLISSIEVLKDRYYTDYEYFYIQGQLSGGLRILIEDYHFDLRKYVGQHIDMLLMVMRSPYLEHKLGIKSSFLPEKYFSIKIVNDLKKELSHKGYELNKSEPDREIILKGDFIHSYTIPEDWDRLITDKADRAMLINPSALKTEDGVFFLRRVHTRTQFAINKIPKPMLIGTGLINLVAWRHELLN</sequence>
<comment type="caution">
    <text evidence="1">The sequence shown here is derived from an EMBL/GenBank/DDBJ whole genome shotgun (WGS) entry which is preliminary data.</text>
</comment>
<organism evidence="1">
    <name type="scientific">marine sediment metagenome</name>
    <dbReference type="NCBI Taxonomy" id="412755"/>
    <lineage>
        <taxon>unclassified sequences</taxon>
        <taxon>metagenomes</taxon>
        <taxon>ecological metagenomes</taxon>
    </lineage>
</organism>
<dbReference type="EMBL" id="LAZR01000948">
    <property type="protein sequence ID" value="KKN53990.1"/>
    <property type="molecule type" value="Genomic_DNA"/>
</dbReference>
<reference evidence="1" key="1">
    <citation type="journal article" date="2015" name="Nature">
        <title>Complex archaea that bridge the gap between prokaryotes and eukaryotes.</title>
        <authorList>
            <person name="Spang A."/>
            <person name="Saw J.H."/>
            <person name="Jorgensen S.L."/>
            <person name="Zaremba-Niedzwiedzka K."/>
            <person name="Martijn J."/>
            <person name="Lind A.E."/>
            <person name="van Eijk R."/>
            <person name="Schleper C."/>
            <person name="Guy L."/>
            <person name="Ettema T.J."/>
        </authorList>
    </citation>
    <scope>NUCLEOTIDE SEQUENCE</scope>
</reference>
<proteinExistence type="predicted"/>
<evidence type="ECO:0000313" key="1">
    <source>
        <dbReference type="EMBL" id="KKN53990.1"/>
    </source>
</evidence>
<gene>
    <name evidence="1" type="ORF">LCGC14_0596760</name>
</gene>
<protein>
    <submittedName>
        <fullName evidence="1">Uncharacterized protein</fullName>
    </submittedName>
</protein>
<name>A0A0F9RBR1_9ZZZZ</name>